<dbReference type="SMART" id="SM00079">
    <property type="entry name" value="PBPe"/>
    <property type="match status" value="1"/>
</dbReference>
<keyword evidence="9" id="KW-0407">Ion channel</keyword>
<evidence type="ECO:0000259" key="11">
    <source>
        <dbReference type="SMART" id="SM00062"/>
    </source>
</evidence>
<feature type="domain" description="Solute-binding protein family 3/N-terminal" evidence="11">
    <location>
        <begin position="37"/>
        <end position="365"/>
    </location>
</feature>
<name>A0A2P7SGM8_9HYPH</name>
<comment type="subcellular location">
    <subcellularLocation>
        <location evidence="1">Membrane</location>
        <topology evidence="1">Multi-pass membrane protein</topology>
    </subcellularLocation>
</comment>
<keyword evidence="2" id="KW-0813">Transport</keyword>
<keyword evidence="14" id="KW-1185">Reference proteome</keyword>
<dbReference type="Pfam" id="PF00060">
    <property type="entry name" value="Lig_chan"/>
    <property type="match status" value="1"/>
</dbReference>
<dbReference type="Gene3D" id="3.40.190.10">
    <property type="entry name" value="Periplasmic binding protein-like II"/>
    <property type="match status" value="3"/>
</dbReference>
<evidence type="ECO:0000256" key="3">
    <source>
        <dbReference type="ARBA" id="ARBA00022692"/>
    </source>
</evidence>
<feature type="transmembrane region" description="Helical" evidence="10">
    <location>
        <begin position="208"/>
        <end position="228"/>
    </location>
</feature>
<evidence type="ECO:0000313" key="14">
    <source>
        <dbReference type="Proteomes" id="UP000240653"/>
    </source>
</evidence>
<evidence type="ECO:0000256" key="4">
    <source>
        <dbReference type="ARBA" id="ARBA00022989"/>
    </source>
</evidence>
<dbReference type="SMART" id="SM00062">
    <property type="entry name" value="PBPb"/>
    <property type="match status" value="1"/>
</dbReference>
<evidence type="ECO:0000256" key="6">
    <source>
        <dbReference type="ARBA" id="ARBA00023136"/>
    </source>
</evidence>
<evidence type="ECO:0000256" key="1">
    <source>
        <dbReference type="ARBA" id="ARBA00004141"/>
    </source>
</evidence>
<dbReference type="InterPro" id="IPR001638">
    <property type="entry name" value="Solute-binding_3/MltF_N"/>
</dbReference>
<protein>
    <submittedName>
        <fullName evidence="13">ABC transporter substrate-binding protein</fullName>
    </submittedName>
</protein>
<evidence type="ECO:0000256" key="5">
    <source>
        <dbReference type="ARBA" id="ARBA00023065"/>
    </source>
</evidence>
<dbReference type="Proteomes" id="UP000240653">
    <property type="component" value="Unassembled WGS sequence"/>
</dbReference>
<accession>A0A2P7SGM8</accession>
<dbReference type="Pfam" id="PF00497">
    <property type="entry name" value="SBP_bac_3"/>
    <property type="match status" value="1"/>
</dbReference>
<keyword evidence="6 10" id="KW-0472">Membrane</keyword>
<dbReference type="OrthoDB" id="9799090at2"/>
<organism evidence="13 14">
    <name type="scientific">Pseudaminobacter soli</name>
    <name type="common">ex Li et al. 2025</name>
    <dbReference type="NCBI Taxonomy" id="1295366"/>
    <lineage>
        <taxon>Bacteria</taxon>
        <taxon>Pseudomonadati</taxon>
        <taxon>Pseudomonadota</taxon>
        <taxon>Alphaproteobacteria</taxon>
        <taxon>Hyphomicrobiales</taxon>
        <taxon>Phyllobacteriaceae</taxon>
        <taxon>Pseudaminobacter</taxon>
    </lineage>
</organism>
<evidence type="ECO:0000256" key="7">
    <source>
        <dbReference type="ARBA" id="ARBA00023170"/>
    </source>
</evidence>
<dbReference type="GO" id="GO:0016020">
    <property type="term" value="C:membrane"/>
    <property type="evidence" value="ECO:0007669"/>
    <property type="project" value="UniProtKB-SubCell"/>
</dbReference>
<evidence type="ECO:0000256" key="10">
    <source>
        <dbReference type="SAM" id="Phobius"/>
    </source>
</evidence>
<reference evidence="13 14" key="1">
    <citation type="submission" date="2018-03" db="EMBL/GenBank/DDBJ databases">
        <title>The draft genome of Mesorhizobium soli JCM 19897.</title>
        <authorList>
            <person name="Li L."/>
            <person name="Liu L."/>
            <person name="Liang L."/>
            <person name="Wang T."/>
            <person name="Zhang X."/>
        </authorList>
    </citation>
    <scope>NUCLEOTIDE SEQUENCE [LARGE SCALE GENOMIC DNA]</scope>
    <source>
        <strain evidence="13 14">JCM 19897</strain>
    </source>
</reference>
<gene>
    <name evidence="13" type="ORF">C7I85_08860</name>
</gene>
<dbReference type="AlphaFoldDB" id="A0A2P7SGM8"/>
<evidence type="ECO:0000259" key="12">
    <source>
        <dbReference type="SMART" id="SM00079"/>
    </source>
</evidence>
<keyword evidence="7" id="KW-0675">Receptor</keyword>
<dbReference type="PANTHER" id="PTHR18966">
    <property type="entry name" value="IONOTROPIC GLUTAMATE RECEPTOR"/>
    <property type="match status" value="1"/>
</dbReference>
<evidence type="ECO:0000313" key="13">
    <source>
        <dbReference type="EMBL" id="PSJ61638.1"/>
    </source>
</evidence>
<dbReference type="EMBL" id="PXYL01000004">
    <property type="protein sequence ID" value="PSJ61638.1"/>
    <property type="molecule type" value="Genomic_DNA"/>
</dbReference>
<dbReference type="GO" id="GO:0015276">
    <property type="term" value="F:ligand-gated monoatomic ion channel activity"/>
    <property type="evidence" value="ECO:0007669"/>
    <property type="project" value="InterPro"/>
</dbReference>
<proteinExistence type="predicted"/>
<dbReference type="SUPFAM" id="SSF53850">
    <property type="entry name" value="Periplasmic binding protein-like II"/>
    <property type="match status" value="1"/>
</dbReference>
<evidence type="ECO:0000256" key="8">
    <source>
        <dbReference type="ARBA" id="ARBA00023180"/>
    </source>
</evidence>
<evidence type="ECO:0000256" key="2">
    <source>
        <dbReference type="ARBA" id="ARBA00022448"/>
    </source>
</evidence>
<comment type="caution">
    <text evidence="13">The sequence shown here is derived from an EMBL/GenBank/DDBJ whole genome shotgun (WGS) entry which is preliminary data.</text>
</comment>
<keyword evidence="8" id="KW-0325">Glycoprotein</keyword>
<sequence>MWPPRSQPLAGLAVFFILILCLLAGGARAEETAEPRLVNVGVYVSPPFVVSQSDGYSGMAIDLWEKVAGRLKVVSDYRQFQNYGELVDAVSKGAVDVAVTNLTITESRAKIVDFTHPWFDAGLRIMVPDNDGTSPSEVFGRLADSGHLRTYAWIAVCIFLATMFMTLFDRRFDMDFPTKWRDGLAESFYHVMSIATSGKTNRRNLFGWLGRAWQAMWMVCGIAIIAYLTSSIASVMTVAELSNEINSLADLRGKVVGVRAGSVSEAYVKKLYITTKPYDHIDEAAAALARDEVDAVVADSPVLEYFVFTHPDMHLKVIGNTFQPDKYGFAFTVGSPLTRPASIAVLAAQERGDLEAIRSRYFGFAP</sequence>
<feature type="transmembrane region" description="Helical" evidence="10">
    <location>
        <begin position="150"/>
        <end position="168"/>
    </location>
</feature>
<evidence type="ECO:0000256" key="9">
    <source>
        <dbReference type="ARBA" id="ARBA00023303"/>
    </source>
</evidence>
<dbReference type="InterPro" id="IPR015683">
    <property type="entry name" value="Ionotropic_Glu_rcpt"/>
</dbReference>
<feature type="domain" description="Ionotropic glutamate receptor C-terminal" evidence="12">
    <location>
        <begin position="37"/>
        <end position="364"/>
    </location>
</feature>
<keyword evidence="4 10" id="KW-1133">Transmembrane helix</keyword>
<dbReference type="InterPro" id="IPR001320">
    <property type="entry name" value="Iontro_rcpt_C"/>
</dbReference>
<keyword evidence="5" id="KW-0406">Ion transport</keyword>
<keyword evidence="3 10" id="KW-0812">Transmembrane</keyword>